<dbReference type="GO" id="GO:0070176">
    <property type="term" value="C:DRM complex"/>
    <property type="evidence" value="ECO:0007669"/>
    <property type="project" value="InterPro"/>
</dbReference>
<protein>
    <submittedName>
        <fullName evidence="5">Ubiquitin_4 domain-containing protein</fullName>
    </submittedName>
</protein>
<accession>A0A0R3SAL4</accession>
<sequence>MEEQGLQTNEDLGRASPELWPDQSVSEFISTRQPDLNIQTPSKYRTDLDKEDLELIHDFGSLSTQQLMDKIKHLQNLAYQVGLEECKYFFTTKLISFHRSMDESLADEIRKFNGYFRTLQEKVTKDLISLVDEDECLEDINCKNLNLLEKRIDNAIALHHGQAMRLIIQRGDGRILITVPNDGKVHDLFTAVADAVNVKLAKERAEYNDLISNIDKRDKTAVRNAFSLNPPPKLLNWRRFWRTHCLVSNGAYLADRNTPLKKVPGLCNNTVIRFVRRNRKKQKL</sequence>
<dbReference type="OrthoDB" id="5834362at2759"/>
<dbReference type="Pfam" id="PF18036">
    <property type="entry name" value="Ubiquitin_4"/>
    <property type="match status" value="1"/>
</dbReference>
<gene>
    <name evidence="3" type="ORF">HDID_LOCUS1401</name>
</gene>
<dbReference type="InterPro" id="IPR018737">
    <property type="entry name" value="DREAM_LIN52"/>
</dbReference>
<organism evidence="5">
    <name type="scientific">Hymenolepis diminuta</name>
    <name type="common">Rat tapeworm</name>
    <dbReference type="NCBI Taxonomy" id="6216"/>
    <lineage>
        <taxon>Eukaryota</taxon>
        <taxon>Metazoa</taxon>
        <taxon>Spiralia</taxon>
        <taxon>Lophotrochozoa</taxon>
        <taxon>Platyhelminthes</taxon>
        <taxon>Cestoda</taxon>
        <taxon>Eucestoda</taxon>
        <taxon>Cyclophyllidea</taxon>
        <taxon>Hymenolepididae</taxon>
        <taxon>Hymenolepis</taxon>
    </lineage>
</organism>
<name>A0A0R3SAL4_HYMDI</name>
<feature type="domain" description="SNRNP25 ubiquitin-like" evidence="2">
    <location>
        <begin position="221"/>
        <end position="277"/>
    </location>
</feature>
<evidence type="ECO:0000256" key="1">
    <source>
        <dbReference type="ARBA" id="ARBA00005456"/>
    </source>
</evidence>
<dbReference type="PANTHER" id="PTHR31489:SF2">
    <property type="entry name" value="PROTEIN LIN-52 HOMOLOG"/>
    <property type="match status" value="1"/>
</dbReference>
<dbReference type="WBParaSite" id="HDID_0000140001-mRNA-1">
    <property type="protein sequence ID" value="HDID_0000140001-mRNA-1"/>
    <property type="gene ID" value="HDID_0000140001"/>
</dbReference>
<dbReference type="STRING" id="6216.A0A0R3SAL4"/>
<dbReference type="EMBL" id="UYSG01000256">
    <property type="protein sequence ID" value="VDL18862.1"/>
    <property type="molecule type" value="Genomic_DNA"/>
</dbReference>
<evidence type="ECO:0000259" key="2">
    <source>
        <dbReference type="Pfam" id="PF18036"/>
    </source>
</evidence>
<dbReference type="GO" id="GO:0006355">
    <property type="term" value="P:regulation of DNA-templated transcription"/>
    <property type="evidence" value="ECO:0007669"/>
    <property type="project" value="InterPro"/>
</dbReference>
<proteinExistence type="inferred from homology"/>
<evidence type="ECO:0000313" key="4">
    <source>
        <dbReference type="Proteomes" id="UP000274504"/>
    </source>
</evidence>
<dbReference type="AlphaFoldDB" id="A0A0R3SAL4"/>
<comment type="similarity">
    <text evidence="1">Belongs to the lin-52 family.</text>
</comment>
<dbReference type="Pfam" id="PF10044">
    <property type="entry name" value="LIN52"/>
    <property type="match status" value="1"/>
</dbReference>
<reference evidence="3 4" key="2">
    <citation type="submission" date="2018-11" db="EMBL/GenBank/DDBJ databases">
        <authorList>
            <consortium name="Pathogen Informatics"/>
        </authorList>
    </citation>
    <scope>NUCLEOTIDE SEQUENCE [LARGE SCALE GENOMIC DNA]</scope>
</reference>
<reference evidence="5" key="1">
    <citation type="submission" date="2017-02" db="UniProtKB">
        <authorList>
            <consortium name="WormBaseParasite"/>
        </authorList>
    </citation>
    <scope>IDENTIFICATION</scope>
</reference>
<evidence type="ECO:0000313" key="3">
    <source>
        <dbReference type="EMBL" id="VDL18862.1"/>
    </source>
</evidence>
<evidence type="ECO:0000313" key="5">
    <source>
        <dbReference type="WBParaSite" id="HDID_0000140001-mRNA-1"/>
    </source>
</evidence>
<dbReference type="InterPro" id="IPR040610">
    <property type="entry name" value="SNRNP25_ubiquitin"/>
</dbReference>
<dbReference type="PANTHER" id="PTHR31489">
    <property type="entry name" value="LIN52 FAMILY MEMBER"/>
    <property type="match status" value="1"/>
</dbReference>
<dbReference type="Gene3D" id="3.10.20.90">
    <property type="entry name" value="Phosphatidylinositol 3-kinase Catalytic Subunit, Chain A, domain 1"/>
    <property type="match status" value="1"/>
</dbReference>
<dbReference type="Proteomes" id="UP000274504">
    <property type="component" value="Unassembled WGS sequence"/>
</dbReference>